<dbReference type="OrthoDB" id="2626955at2"/>
<keyword evidence="2" id="KW-1185">Reference proteome</keyword>
<evidence type="ECO:0000313" key="2">
    <source>
        <dbReference type="Proteomes" id="UP000198734"/>
    </source>
</evidence>
<gene>
    <name evidence="1" type="ORF">SAMN05421670_3686</name>
</gene>
<dbReference type="STRING" id="126156.SAMN05421670_3686"/>
<dbReference type="InterPro" id="IPR009711">
    <property type="entry name" value="UPF0473"/>
</dbReference>
<proteinExistence type="predicted"/>
<protein>
    <recommendedName>
        <fullName evidence="3">DUF1292 domain-containing protein</fullName>
    </recommendedName>
</protein>
<reference evidence="2" key="1">
    <citation type="submission" date="2016-10" db="EMBL/GenBank/DDBJ databases">
        <authorList>
            <person name="Varghese N."/>
            <person name="Submissions S."/>
        </authorList>
    </citation>
    <scope>NUCLEOTIDE SEQUENCE [LARGE SCALE GENOMIC DNA]</scope>
    <source>
        <strain evidence="2">DSM 11706</strain>
    </source>
</reference>
<evidence type="ECO:0008006" key="3">
    <source>
        <dbReference type="Google" id="ProtNLM"/>
    </source>
</evidence>
<dbReference type="AlphaFoldDB" id="A0A1I6AWK0"/>
<organism evidence="1 2">
    <name type="scientific">Psychrobacillus psychrotolerans</name>
    <dbReference type="NCBI Taxonomy" id="126156"/>
    <lineage>
        <taxon>Bacteria</taxon>
        <taxon>Bacillati</taxon>
        <taxon>Bacillota</taxon>
        <taxon>Bacilli</taxon>
        <taxon>Bacillales</taxon>
        <taxon>Bacillaceae</taxon>
        <taxon>Psychrobacillus</taxon>
    </lineage>
</organism>
<accession>A0A1I6AWK0</accession>
<dbReference type="EMBL" id="FOXU01000009">
    <property type="protein sequence ID" value="SFQ73091.1"/>
    <property type="molecule type" value="Genomic_DNA"/>
</dbReference>
<sequence>MLQNEGKLDIGSTFKVLDENNQEQEMKVVGYLTVEQMEYVAVIFLEDIQEDSEEDIGIFFFRLDEDKNFVMMESDEEFENVSAAYIKLEKNNFAKKKKR</sequence>
<evidence type="ECO:0000313" key="1">
    <source>
        <dbReference type="EMBL" id="SFQ73091.1"/>
    </source>
</evidence>
<dbReference type="RefSeq" id="WP_093538312.1">
    <property type="nucleotide sequence ID" value="NZ_CP183885.1"/>
</dbReference>
<dbReference type="Pfam" id="PF06949">
    <property type="entry name" value="DUF1292"/>
    <property type="match status" value="1"/>
</dbReference>
<name>A0A1I6AWK0_9BACI</name>
<dbReference type="Proteomes" id="UP000198734">
    <property type="component" value="Unassembled WGS sequence"/>
</dbReference>